<accession>A0AAN6ZTQ1</accession>
<feature type="region of interest" description="Disordered" evidence="1">
    <location>
        <begin position="1"/>
        <end position="49"/>
    </location>
</feature>
<reference evidence="2" key="1">
    <citation type="journal article" date="2023" name="Mol. Phylogenet. Evol.">
        <title>Genome-scale phylogeny and comparative genomics of the fungal order Sordariales.</title>
        <authorList>
            <person name="Hensen N."/>
            <person name="Bonometti L."/>
            <person name="Westerberg I."/>
            <person name="Brannstrom I.O."/>
            <person name="Guillou S."/>
            <person name="Cros-Aarteil S."/>
            <person name="Calhoun S."/>
            <person name="Haridas S."/>
            <person name="Kuo A."/>
            <person name="Mondo S."/>
            <person name="Pangilinan J."/>
            <person name="Riley R."/>
            <person name="LaButti K."/>
            <person name="Andreopoulos B."/>
            <person name="Lipzen A."/>
            <person name="Chen C."/>
            <person name="Yan M."/>
            <person name="Daum C."/>
            <person name="Ng V."/>
            <person name="Clum A."/>
            <person name="Steindorff A."/>
            <person name="Ohm R.A."/>
            <person name="Martin F."/>
            <person name="Silar P."/>
            <person name="Natvig D.O."/>
            <person name="Lalanne C."/>
            <person name="Gautier V."/>
            <person name="Ament-Velasquez S.L."/>
            <person name="Kruys A."/>
            <person name="Hutchinson M.I."/>
            <person name="Powell A.J."/>
            <person name="Barry K."/>
            <person name="Miller A.N."/>
            <person name="Grigoriev I.V."/>
            <person name="Debuchy R."/>
            <person name="Gladieux P."/>
            <person name="Hiltunen Thoren M."/>
            <person name="Johannesson H."/>
        </authorList>
    </citation>
    <scope>NUCLEOTIDE SEQUENCE</scope>
    <source>
        <strain evidence="2">CBS 538.74</strain>
    </source>
</reference>
<keyword evidence="3" id="KW-1185">Reference proteome</keyword>
<evidence type="ECO:0000313" key="2">
    <source>
        <dbReference type="EMBL" id="KAK4149739.1"/>
    </source>
</evidence>
<organism evidence="2 3">
    <name type="scientific">Chaetomidium leptoderma</name>
    <dbReference type="NCBI Taxonomy" id="669021"/>
    <lineage>
        <taxon>Eukaryota</taxon>
        <taxon>Fungi</taxon>
        <taxon>Dikarya</taxon>
        <taxon>Ascomycota</taxon>
        <taxon>Pezizomycotina</taxon>
        <taxon>Sordariomycetes</taxon>
        <taxon>Sordariomycetidae</taxon>
        <taxon>Sordariales</taxon>
        <taxon>Chaetomiaceae</taxon>
        <taxon>Chaetomidium</taxon>
    </lineage>
</organism>
<dbReference type="EMBL" id="MU857129">
    <property type="protein sequence ID" value="KAK4149739.1"/>
    <property type="molecule type" value="Genomic_DNA"/>
</dbReference>
<reference evidence="2" key="2">
    <citation type="submission" date="2023-05" db="EMBL/GenBank/DDBJ databases">
        <authorList>
            <consortium name="Lawrence Berkeley National Laboratory"/>
            <person name="Steindorff A."/>
            <person name="Hensen N."/>
            <person name="Bonometti L."/>
            <person name="Westerberg I."/>
            <person name="Brannstrom I.O."/>
            <person name="Guillou S."/>
            <person name="Cros-Aarteil S."/>
            <person name="Calhoun S."/>
            <person name="Haridas S."/>
            <person name="Kuo A."/>
            <person name="Mondo S."/>
            <person name="Pangilinan J."/>
            <person name="Riley R."/>
            <person name="Labutti K."/>
            <person name="Andreopoulos B."/>
            <person name="Lipzen A."/>
            <person name="Chen C."/>
            <person name="Yanf M."/>
            <person name="Daum C."/>
            <person name="Ng V."/>
            <person name="Clum A."/>
            <person name="Ohm R."/>
            <person name="Martin F."/>
            <person name="Silar P."/>
            <person name="Natvig D."/>
            <person name="Lalanne C."/>
            <person name="Gautier V."/>
            <person name="Ament-Velasquez S.L."/>
            <person name="Kruys A."/>
            <person name="Hutchinson M.I."/>
            <person name="Powell A.J."/>
            <person name="Barry K."/>
            <person name="Miller A.N."/>
            <person name="Grigoriev I.V."/>
            <person name="Debuchy R."/>
            <person name="Gladieux P."/>
            <person name="Thoren M.H."/>
            <person name="Johannesson H."/>
        </authorList>
    </citation>
    <scope>NUCLEOTIDE SEQUENCE</scope>
    <source>
        <strain evidence="2">CBS 538.74</strain>
    </source>
</reference>
<feature type="compositionally biased region" description="Basic and acidic residues" evidence="1">
    <location>
        <begin position="39"/>
        <end position="49"/>
    </location>
</feature>
<comment type="caution">
    <text evidence="2">The sequence shown here is derived from an EMBL/GenBank/DDBJ whole genome shotgun (WGS) entry which is preliminary data.</text>
</comment>
<protein>
    <submittedName>
        <fullName evidence="2">Uncharacterized protein</fullName>
    </submittedName>
</protein>
<gene>
    <name evidence="2" type="ORF">C8A00DRAFT_37669</name>
</gene>
<feature type="compositionally biased region" description="Polar residues" evidence="1">
    <location>
        <begin position="173"/>
        <end position="182"/>
    </location>
</feature>
<evidence type="ECO:0000313" key="3">
    <source>
        <dbReference type="Proteomes" id="UP001302745"/>
    </source>
</evidence>
<feature type="compositionally biased region" description="Polar residues" evidence="1">
    <location>
        <begin position="1"/>
        <end position="37"/>
    </location>
</feature>
<feature type="region of interest" description="Disordered" evidence="1">
    <location>
        <begin position="173"/>
        <end position="197"/>
    </location>
</feature>
<name>A0AAN6ZTQ1_9PEZI</name>
<evidence type="ECO:0000256" key="1">
    <source>
        <dbReference type="SAM" id="MobiDB-lite"/>
    </source>
</evidence>
<feature type="non-terminal residue" evidence="2">
    <location>
        <position position="287"/>
    </location>
</feature>
<proteinExistence type="predicted"/>
<sequence length="287" mass="31140">MELTSPLTTLASISTPESYYTAHNSPSDAADETTLSSPVEDHPPEEPGYRDAAQLPHELRSNCHILLEEQLYTAAIHILSGLLSDGTTNPSLLRHRQQKKPKPALIPPPSQIALLTTLIIHPSFTSRPSETSNLHAASHALAYLRSLLSTTGAVNANFRAAFDFTSTASSRAANGRTTSRHTSSSSSDDDDDDSSSSDALTGTFARSQLVFGGRAADFWAVLGWAFRCAAEYPHRWRYWRGWLGFVVGVLEADFDERLARDQLMGRGVGRGKSARPYPMLGGSLVVG</sequence>
<dbReference type="Proteomes" id="UP001302745">
    <property type="component" value="Unassembled WGS sequence"/>
</dbReference>
<dbReference type="AlphaFoldDB" id="A0AAN6ZTQ1"/>